<dbReference type="InterPro" id="IPR011010">
    <property type="entry name" value="DNA_brk_join_enz"/>
</dbReference>
<dbReference type="PROSITE" id="PS51898">
    <property type="entry name" value="TYR_RECOMBINASE"/>
    <property type="match status" value="1"/>
</dbReference>
<comment type="caution">
    <text evidence="5">The sequence shown here is derived from an EMBL/GenBank/DDBJ whole genome shotgun (WGS) entry which is preliminary data.</text>
</comment>
<dbReference type="Gene3D" id="1.10.443.10">
    <property type="entry name" value="Intergrase catalytic core"/>
    <property type="match status" value="1"/>
</dbReference>
<keyword evidence="3" id="KW-0812">Transmembrane</keyword>
<dbReference type="AlphaFoldDB" id="A0A7C9FTP5"/>
<reference evidence="5 6" key="1">
    <citation type="submission" date="2019-10" db="EMBL/GenBank/DDBJ databases">
        <title>Draft Genome Sequence of Cytophagaceae sp. SJW1-29.</title>
        <authorList>
            <person name="Choi A."/>
        </authorList>
    </citation>
    <scope>NUCLEOTIDE SEQUENCE [LARGE SCALE GENOMIC DNA]</scope>
    <source>
        <strain evidence="5 6">SJW1-29</strain>
    </source>
</reference>
<accession>A0A7C9FTP5</accession>
<sequence length="431" mass="48502">MSYPAIGLQSDILHYMPSMISIGGFFFLLTAVLTNSPNLYGMSRGGNYPFVLASLKDRGGDVSKYWYIEWYAWDVDKGELRRGRKQCPAKYKTDKARRAWAGPVVDRLNKLLNEGAHFAAGTDQKEADFFKERVPADVLAALDEILKLNAANFRKKTKGTYQSAVNKLRGFFAYYDIKPMPLARVPDNLGARFTEYMQTVLGNNARTVNNTNNQIKILFNLMDGRGWIDKGKVKTKKLGETDSGKNIAFLPEHQEIIEAWLLANDFDLWVFTRFLYFAFIRPRELAALRFENINLTQRAVMVPGLVSKNKKLQPAAIVEPFRVVLTDHVWPRSGKGRGRVFGKGLTLGGPGVLAENAAYERHRVALAACGLAGLDYTLYSWKHTGVVNAYLAGVDIVSLQQLLRHQHLSTTEVYLKSLGLRVNTLLLNSSW</sequence>
<evidence type="ECO:0000256" key="2">
    <source>
        <dbReference type="ARBA" id="ARBA00023172"/>
    </source>
</evidence>
<keyword evidence="6" id="KW-1185">Reference proteome</keyword>
<dbReference type="Proteomes" id="UP000479293">
    <property type="component" value="Unassembled WGS sequence"/>
</dbReference>
<name>A0A7C9FTP5_9BACT</name>
<evidence type="ECO:0000256" key="1">
    <source>
        <dbReference type="ARBA" id="ARBA00023125"/>
    </source>
</evidence>
<protein>
    <submittedName>
        <fullName evidence="5">Tyrosine-type recombinase/integrase</fullName>
    </submittedName>
</protein>
<evidence type="ECO:0000313" key="5">
    <source>
        <dbReference type="EMBL" id="MPR37132.1"/>
    </source>
</evidence>
<evidence type="ECO:0000256" key="3">
    <source>
        <dbReference type="SAM" id="Phobius"/>
    </source>
</evidence>
<keyword evidence="1" id="KW-0238">DNA-binding</keyword>
<dbReference type="GO" id="GO:0015074">
    <property type="term" value="P:DNA integration"/>
    <property type="evidence" value="ECO:0007669"/>
    <property type="project" value="InterPro"/>
</dbReference>
<dbReference type="GO" id="GO:0003677">
    <property type="term" value="F:DNA binding"/>
    <property type="evidence" value="ECO:0007669"/>
    <property type="project" value="UniProtKB-KW"/>
</dbReference>
<keyword evidence="2" id="KW-0233">DNA recombination</keyword>
<dbReference type="EMBL" id="WHLY01000002">
    <property type="protein sequence ID" value="MPR37132.1"/>
    <property type="molecule type" value="Genomic_DNA"/>
</dbReference>
<gene>
    <name evidence="5" type="ORF">GBK04_28310</name>
</gene>
<dbReference type="SUPFAM" id="SSF56349">
    <property type="entry name" value="DNA breaking-rejoining enzymes"/>
    <property type="match status" value="1"/>
</dbReference>
<dbReference type="InterPro" id="IPR013762">
    <property type="entry name" value="Integrase-like_cat_sf"/>
</dbReference>
<dbReference type="InterPro" id="IPR002104">
    <property type="entry name" value="Integrase_catalytic"/>
</dbReference>
<evidence type="ECO:0000313" key="6">
    <source>
        <dbReference type="Proteomes" id="UP000479293"/>
    </source>
</evidence>
<proteinExistence type="predicted"/>
<evidence type="ECO:0000259" key="4">
    <source>
        <dbReference type="PROSITE" id="PS51898"/>
    </source>
</evidence>
<dbReference type="InterPro" id="IPR010998">
    <property type="entry name" value="Integrase_recombinase_N"/>
</dbReference>
<organism evidence="5 6">
    <name type="scientific">Salmonirosea aquatica</name>
    <dbReference type="NCBI Taxonomy" id="2654236"/>
    <lineage>
        <taxon>Bacteria</taxon>
        <taxon>Pseudomonadati</taxon>
        <taxon>Bacteroidota</taxon>
        <taxon>Cytophagia</taxon>
        <taxon>Cytophagales</taxon>
        <taxon>Spirosomataceae</taxon>
        <taxon>Salmonirosea</taxon>
    </lineage>
</organism>
<dbReference type="Gene3D" id="1.10.150.130">
    <property type="match status" value="1"/>
</dbReference>
<feature type="transmembrane region" description="Helical" evidence="3">
    <location>
        <begin position="12"/>
        <end position="34"/>
    </location>
</feature>
<feature type="domain" description="Tyr recombinase" evidence="4">
    <location>
        <begin position="245"/>
        <end position="427"/>
    </location>
</feature>
<keyword evidence="3" id="KW-1133">Transmembrane helix</keyword>
<keyword evidence="3" id="KW-0472">Membrane</keyword>
<dbReference type="CDD" id="cd00397">
    <property type="entry name" value="DNA_BRE_C"/>
    <property type="match status" value="1"/>
</dbReference>
<dbReference type="GO" id="GO:0006310">
    <property type="term" value="P:DNA recombination"/>
    <property type="evidence" value="ECO:0007669"/>
    <property type="project" value="UniProtKB-KW"/>
</dbReference>